<dbReference type="KEGG" id="scoe:CP976_03670"/>
<dbReference type="InterPro" id="IPR028082">
    <property type="entry name" value="Peripla_BP_I"/>
</dbReference>
<keyword evidence="2 5" id="KW-0238">DNA-binding</keyword>
<dbReference type="PRINTS" id="PR00036">
    <property type="entry name" value="HTHLACI"/>
</dbReference>
<accession>A0A5J6HWV0</accession>
<keyword evidence="3" id="KW-0804">Transcription</keyword>
<organism evidence="5 6">
    <name type="scientific">Streptomyces coeruleorubidus</name>
    <dbReference type="NCBI Taxonomy" id="116188"/>
    <lineage>
        <taxon>Bacteria</taxon>
        <taxon>Bacillati</taxon>
        <taxon>Actinomycetota</taxon>
        <taxon>Actinomycetes</taxon>
        <taxon>Kitasatosporales</taxon>
        <taxon>Streptomycetaceae</taxon>
        <taxon>Streptomyces</taxon>
    </lineage>
</organism>
<dbReference type="Proteomes" id="UP000326598">
    <property type="component" value="Chromosome"/>
</dbReference>
<sequence length="347" mass="36521">MVTMKDVARAAGVSQATVSYVYNNLGRVSEAQREHVYAVAAQLGYAGPNAVGSSLRSGRVGAVGVVVMDSVVDALEDPSTILLMKGIAEVGDLEGVALTLLTAGEDVRTSKALRGLVDGIVLHNMPEEHPLAGVLAASGIPAVAVDSPRGSGLPYVGIDDRRGARLQMEHLLELGHRRVGILVDKLFTHGDGGLVSLAQARRATERNARERLAGHFKAWRDAGLELSDLRLVDAAGIDEVAGARAALTLFEHAEVTAVVALSDVHAAAAMRVARDRGLSVPRDVSVIGYDDAPVAALTDLSTIHQPIVEKGRQAAGMLLDRIAGGTRKRTLLRTRLVKRGSTAAPRM</sequence>
<proteinExistence type="predicted"/>
<reference evidence="5 6" key="1">
    <citation type="submission" date="2017-09" db="EMBL/GenBank/DDBJ databases">
        <authorList>
            <person name="Lee N."/>
            <person name="Cho B.-K."/>
        </authorList>
    </citation>
    <scope>NUCLEOTIDE SEQUENCE [LARGE SCALE GENOMIC DNA]</scope>
    <source>
        <strain evidence="5 6">ATCC 13740</strain>
    </source>
</reference>
<dbReference type="SUPFAM" id="SSF47413">
    <property type="entry name" value="lambda repressor-like DNA-binding domains"/>
    <property type="match status" value="1"/>
</dbReference>
<dbReference type="Gene3D" id="3.40.50.2300">
    <property type="match status" value="2"/>
</dbReference>
<dbReference type="Gene3D" id="1.10.260.40">
    <property type="entry name" value="lambda repressor-like DNA-binding domains"/>
    <property type="match status" value="1"/>
</dbReference>
<dbReference type="CDD" id="cd01392">
    <property type="entry name" value="HTH_LacI"/>
    <property type="match status" value="1"/>
</dbReference>
<dbReference type="PANTHER" id="PTHR30146">
    <property type="entry name" value="LACI-RELATED TRANSCRIPTIONAL REPRESSOR"/>
    <property type="match status" value="1"/>
</dbReference>
<evidence type="ECO:0000259" key="4">
    <source>
        <dbReference type="PROSITE" id="PS50932"/>
    </source>
</evidence>
<dbReference type="PANTHER" id="PTHR30146:SF109">
    <property type="entry name" value="HTH-TYPE TRANSCRIPTIONAL REGULATOR GALS"/>
    <property type="match status" value="1"/>
</dbReference>
<dbReference type="AlphaFoldDB" id="A0A5J6HWV0"/>
<dbReference type="SUPFAM" id="SSF53822">
    <property type="entry name" value="Periplasmic binding protein-like I"/>
    <property type="match status" value="1"/>
</dbReference>
<name>A0A5J6HWV0_STRC4</name>
<dbReference type="Pfam" id="PF00356">
    <property type="entry name" value="LacI"/>
    <property type="match status" value="1"/>
</dbReference>
<dbReference type="CDD" id="cd06279">
    <property type="entry name" value="PBP1_LacI-like"/>
    <property type="match status" value="1"/>
</dbReference>
<dbReference type="InterPro" id="IPR046335">
    <property type="entry name" value="LacI/GalR-like_sensor"/>
</dbReference>
<evidence type="ECO:0000313" key="5">
    <source>
        <dbReference type="EMBL" id="QEV23344.1"/>
    </source>
</evidence>
<feature type="domain" description="HTH lacI-type" evidence="4">
    <location>
        <begin position="2"/>
        <end position="57"/>
    </location>
</feature>
<dbReference type="GO" id="GO:0000976">
    <property type="term" value="F:transcription cis-regulatory region binding"/>
    <property type="evidence" value="ECO:0007669"/>
    <property type="project" value="TreeGrafter"/>
</dbReference>
<evidence type="ECO:0000256" key="1">
    <source>
        <dbReference type="ARBA" id="ARBA00023015"/>
    </source>
</evidence>
<dbReference type="InterPro" id="IPR000843">
    <property type="entry name" value="HTH_LacI"/>
</dbReference>
<evidence type="ECO:0000256" key="2">
    <source>
        <dbReference type="ARBA" id="ARBA00023125"/>
    </source>
</evidence>
<dbReference type="PROSITE" id="PS50932">
    <property type="entry name" value="HTH_LACI_2"/>
    <property type="match status" value="1"/>
</dbReference>
<keyword evidence="1" id="KW-0805">Transcription regulation</keyword>
<gene>
    <name evidence="5" type="ORF">CP976_03670</name>
</gene>
<dbReference type="GO" id="GO:0003700">
    <property type="term" value="F:DNA-binding transcription factor activity"/>
    <property type="evidence" value="ECO:0007669"/>
    <property type="project" value="TreeGrafter"/>
</dbReference>
<dbReference type="SMART" id="SM00354">
    <property type="entry name" value="HTH_LACI"/>
    <property type="match status" value="1"/>
</dbReference>
<evidence type="ECO:0000313" key="6">
    <source>
        <dbReference type="Proteomes" id="UP000326598"/>
    </source>
</evidence>
<dbReference type="InterPro" id="IPR010982">
    <property type="entry name" value="Lambda_DNA-bd_dom_sf"/>
</dbReference>
<evidence type="ECO:0000256" key="3">
    <source>
        <dbReference type="ARBA" id="ARBA00023163"/>
    </source>
</evidence>
<dbReference type="EMBL" id="CP023694">
    <property type="protein sequence ID" value="QEV23344.1"/>
    <property type="molecule type" value="Genomic_DNA"/>
</dbReference>
<dbReference type="Pfam" id="PF13377">
    <property type="entry name" value="Peripla_BP_3"/>
    <property type="match status" value="1"/>
</dbReference>
<protein>
    <submittedName>
        <fullName evidence="5">LacI family DNA-binding transcriptional regulator</fullName>
    </submittedName>
</protein>